<dbReference type="SMART" id="SM00823">
    <property type="entry name" value="PKS_PP"/>
    <property type="match status" value="1"/>
</dbReference>
<proteinExistence type="predicted"/>
<dbReference type="GO" id="GO:0031177">
    <property type="term" value="F:phosphopantetheine binding"/>
    <property type="evidence" value="ECO:0007669"/>
    <property type="project" value="InterPro"/>
</dbReference>
<reference evidence="6 7" key="1">
    <citation type="submission" date="2017-12" db="EMBL/GenBank/DDBJ databases">
        <title>Streptomyces populusis sp. nov., a novel endophytic actinobacterium isolated from stems of Populus adenopoda Maxim.</title>
        <authorList>
            <person name="Wang Z."/>
        </authorList>
    </citation>
    <scope>NUCLEOTIDE SEQUENCE [LARGE SCALE GENOMIC DNA]</scope>
    <source>
        <strain evidence="6 7">A249</strain>
    </source>
</reference>
<dbReference type="OrthoDB" id="9778690at2"/>
<dbReference type="Proteomes" id="UP000236178">
    <property type="component" value="Unassembled WGS sequence"/>
</dbReference>
<evidence type="ECO:0000256" key="2">
    <source>
        <dbReference type="ARBA" id="ARBA00022553"/>
    </source>
</evidence>
<dbReference type="InterPro" id="IPR050091">
    <property type="entry name" value="PKS_NRPS_Biosynth_Enz"/>
</dbReference>
<keyword evidence="3" id="KW-0808">Transferase</keyword>
<dbReference type="SUPFAM" id="SSF47336">
    <property type="entry name" value="ACP-like"/>
    <property type="match status" value="1"/>
</dbReference>
<dbReference type="SMART" id="SM01294">
    <property type="entry name" value="PKS_PP_betabranch"/>
    <property type="match status" value="1"/>
</dbReference>
<evidence type="ECO:0000256" key="1">
    <source>
        <dbReference type="ARBA" id="ARBA00022450"/>
    </source>
</evidence>
<evidence type="ECO:0000313" key="7">
    <source>
        <dbReference type="Proteomes" id="UP000236178"/>
    </source>
</evidence>
<organism evidence="6 7">
    <name type="scientific">Streptomyces populi</name>
    <dbReference type="NCBI Taxonomy" id="2058924"/>
    <lineage>
        <taxon>Bacteria</taxon>
        <taxon>Bacillati</taxon>
        <taxon>Actinomycetota</taxon>
        <taxon>Actinomycetes</taxon>
        <taxon>Kitasatosporales</taxon>
        <taxon>Streptomycetaceae</taxon>
        <taxon>Streptomyces</taxon>
    </lineage>
</organism>
<dbReference type="GO" id="GO:0006633">
    <property type="term" value="P:fatty acid biosynthetic process"/>
    <property type="evidence" value="ECO:0007669"/>
    <property type="project" value="TreeGrafter"/>
</dbReference>
<evidence type="ECO:0000256" key="4">
    <source>
        <dbReference type="ARBA" id="ARBA00023268"/>
    </source>
</evidence>
<accession>A0A2I0SBF9</accession>
<dbReference type="Gene3D" id="1.10.1200.10">
    <property type="entry name" value="ACP-like"/>
    <property type="match status" value="1"/>
</dbReference>
<dbReference type="GO" id="GO:0017000">
    <property type="term" value="P:antibiotic biosynthetic process"/>
    <property type="evidence" value="ECO:0007669"/>
    <property type="project" value="UniProtKB-ARBA"/>
</dbReference>
<evidence type="ECO:0000256" key="3">
    <source>
        <dbReference type="ARBA" id="ARBA00022679"/>
    </source>
</evidence>
<dbReference type="GO" id="GO:0004312">
    <property type="term" value="F:fatty acid synthase activity"/>
    <property type="evidence" value="ECO:0007669"/>
    <property type="project" value="TreeGrafter"/>
</dbReference>
<dbReference type="EMBL" id="PJOS01000199">
    <property type="protein sequence ID" value="PKT67222.1"/>
    <property type="molecule type" value="Genomic_DNA"/>
</dbReference>
<sequence>MAAGGSFEEHFRRRGLLEMSPEPALAALWQAVEHRETSLTVSNMDWSLFVPGFTMARARPLIEDIDEVRQVLAADDADDGGGTSLRAELAGLSPAAQERRLLELVRVQAAATLGHAGPEGIAAGQAFKDLGFDSLTAVELRNRLRRISGLRLPTTLVFDHPTSRAVARFLRAQLFGADGGTGPDEEIRTLLAAIPRERLESSNLLEQLRRLAQGQGAGSAKPVPVTSSGFEAMDADELIEMALRTAE</sequence>
<evidence type="ECO:0000259" key="5">
    <source>
        <dbReference type="PROSITE" id="PS50075"/>
    </source>
</evidence>
<dbReference type="Pfam" id="PF00550">
    <property type="entry name" value="PP-binding"/>
    <property type="match status" value="1"/>
</dbReference>
<keyword evidence="2" id="KW-0597">Phosphoprotein</keyword>
<dbReference type="InterPro" id="IPR006162">
    <property type="entry name" value="Ppantetheine_attach_site"/>
</dbReference>
<keyword evidence="7" id="KW-1185">Reference proteome</keyword>
<dbReference type="PANTHER" id="PTHR43775:SF51">
    <property type="entry name" value="INACTIVE PHENOLPHTHIOCEROL SYNTHESIS POLYKETIDE SYNTHASE TYPE I PKS1-RELATED"/>
    <property type="match status" value="1"/>
</dbReference>
<dbReference type="PROSITE" id="PS50075">
    <property type="entry name" value="CARRIER"/>
    <property type="match status" value="1"/>
</dbReference>
<dbReference type="AlphaFoldDB" id="A0A2I0SBF9"/>
<evidence type="ECO:0000313" key="6">
    <source>
        <dbReference type="EMBL" id="PKT67222.1"/>
    </source>
</evidence>
<dbReference type="Gene3D" id="3.40.50.720">
    <property type="entry name" value="NAD(P)-binding Rossmann-like Domain"/>
    <property type="match status" value="1"/>
</dbReference>
<dbReference type="PANTHER" id="PTHR43775">
    <property type="entry name" value="FATTY ACID SYNTHASE"/>
    <property type="match status" value="1"/>
</dbReference>
<keyword evidence="1" id="KW-0596">Phosphopantetheine</keyword>
<name>A0A2I0SBF9_9ACTN</name>
<dbReference type="PROSITE" id="PS00012">
    <property type="entry name" value="PHOSPHOPANTETHEINE"/>
    <property type="match status" value="1"/>
</dbReference>
<dbReference type="InterPro" id="IPR036736">
    <property type="entry name" value="ACP-like_sf"/>
</dbReference>
<dbReference type="FunFam" id="1.10.1200.10:FF:000007">
    <property type="entry name" value="Probable polyketide synthase pks17"/>
    <property type="match status" value="1"/>
</dbReference>
<dbReference type="InterPro" id="IPR009081">
    <property type="entry name" value="PP-bd_ACP"/>
</dbReference>
<comment type="caution">
    <text evidence="6">The sequence shown here is derived from an EMBL/GenBank/DDBJ whole genome shotgun (WGS) entry which is preliminary data.</text>
</comment>
<protein>
    <recommendedName>
        <fullName evidence="5">Carrier domain-containing protein</fullName>
    </recommendedName>
</protein>
<dbReference type="InterPro" id="IPR020806">
    <property type="entry name" value="PKS_PP-bd"/>
</dbReference>
<gene>
    <name evidence="6" type="ORF">CW362_41660</name>
</gene>
<feature type="domain" description="Carrier" evidence="5">
    <location>
        <begin position="99"/>
        <end position="174"/>
    </location>
</feature>
<keyword evidence="4" id="KW-0511">Multifunctional enzyme</keyword>